<evidence type="ECO:0000256" key="8">
    <source>
        <dbReference type="SAM" id="Phobius"/>
    </source>
</evidence>
<keyword evidence="8" id="KW-0812">Transmembrane</keyword>
<gene>
    <name evidence="9" type="ORF">CSSPJE1EN1_LOCUS29609</name>
</gene>
<accession>A0ABP0VK35</accession>
<sequence length="490" mass="56249">MGELSYYSDNNLFGSIVASNMGLTSLIITTIIVMLCGWFFLQRKTKAPLPPGRLGLPFIGETLEFMTAQKNNNSLAFFNSRVAKYGEIFKTNILFAPSISFGTPEANKFLFANENKLFQLCLPSSAAKLLGESFICQVGEEHKISRHTFMAFFGASSLHNFVPRFDNATKAHFQQFWEGRDEIKAMETIQHFLFSLVMDLFLSITEGPEFHSMQHDVEDYINGTFQLPIDFPGFAYHKAKLGRDNIKRTLDTIISRRRKDTKERKVEMYHDLLSFLLNTARDEEGNPIKDEKIKDNIAMLLFSSIETTSSTLSMALKYLFLNSHCLQEVVKEQMEISKTKDGAPLNWEDTRKMKYTWCVLQESLRIQPALEQAFRISIKEFEYGGFTIPKGWKVFWSANRTHMSPQIFPNPTKFDPSRFEGSGPQPFSFIGFGGGPRMCPGNEFARITMLIFLHRMVLNYEWCMVDPNEKIYVMPGPTFQKGLQLKLHKK</sequence>
<dbReference type="InterPro" id="IPR017972">
    <property type="entry name" value="Cyt_P450_CS"/>
</dbReference>
<evidence type="ECO:0008006" key="11">
    <source>
        <dbReference type="Google" id="ProtNLM"/>
    </source>
</evidence>
<comment type="caution">
    <text evidence="9">The sequence shown here is derived from an EMBL/GenBank/DDBJ whole genome shotgun (WGS) entry which is preliminary data.</text>
</comment>
<keyword evidence="3 7" id="KW-0479">Metal-binding</keyword>
<proteinExistence type="inferred from homology"/>
<dbReference type="EMBL" id="CAXAQS010000996">
    <property type="protein sequence ID" value="CAK9254231.1"/>
    <property type="molecule type" value="Genomic_DNA"/>
</dbReference>
<dbReference type="SUPFAM" id="SSF48264">
    <property type="entry name" value="Cytochrome P450"/>
    <property type="match status" value="1"/>
</dbReference>
<dbReference type="InterPro" id="IPR001128">
    <property type="entry name" value="Cyt_P450"/>
</dbReference>
<evidence type="ECO:0000256" key="2">
    <source>
        <dbReference type="ARBA" id="ARBA00022617"/>
    </source>
</evidence>
<feature type="transmembrane region" description="Helical" evidence="8">
    <location>
        <begin position="12"/>
        <end position="41"/>
    </location>
</feature>
<evidence type="ECO:0000313" key="10">
    <source>
        <dbReference type="Proteomes" id="UP001497444"/>
    </source>
</evidence>
<keyword evidence="6 7" id="KW-0503">Monooxygenase</keyword>
<dbReference type="PRINTS" id="PR00463">
    <property type="entry name" value="EP450I"/>
</dbReference>
<evidence type="ECO:0000313" key="9">
    <source>
        <dbReference type="EMBL" id="CAK9254231.1"/>
    </source>
</evidence>
<keyword evidence="2 7" id="KW-0349">Heme</keyword>
<protein>
    <recommendedName>
        <fullName evidence="11">Cytochrome P450</fullName>
    </recommendedName>
</protein>
<dbReference type="Proteomes" id="UP001497444">
    <property type="component" value="Unassembled WGS sequence"/>
</dbReference>
<keyword evidence="5 7" id="KW-0408">Iron</keyword>
<dbReference type="Pfam" id="PF00067">
    <property type="entry name" value="p450"/>
    <property type="match status" value="1"/>
</dbReference>
<evidence type="ECO:0000256" key="1">
    <source>
        <dbReference type="ARBA" id="ARBA00010617"/>
    </source>
</evidence>
<organism evidence="9 10">
    <name type="scientific">Sphagnum jensenii</name>
    <dbReference type="NCBI Taxonomy" id="128206"/>
    <lineage>
        <taxon>Eukaryota</taxon>
        <taxon>Viridiplantae</taxon>
        <taxon>Streptophyta</taxon>
        <taxon>Embryophyta</taxon>
        <taxon>Bryophyta</taxon>
        <taxon>Sphagnophytina</taxon>
        <taxon>Sphagnopsida</taxon>
        <taxon>Sphagnales</taxon>
        <taxon>Sphagnaceae</taxon>
        <taxon>Sphagnum</taxon>
    </lineage>
</organism>
<keyword evidence="10" id="KW-1185">Reference proteome</keyword>
<dbReference type="CDD" id="cd11043">
    <property type="entry name" value="CYP90-like"/>
    <property type="match status" value="1"/>
</dbReference>
<dbReference type="Gene3D" id="1.10.630.10">
    <property type="entry name" value="Cytochrome P450"/>
    <property type="match status" value="1"/>
</dbReference>
<evidence type="ECO:0000256" key="7">
    <source>
        <dbReference type="RuleBase" id="RU000461"/>
    </source>
</evidence>
<keyword evidence="4 7" id="KW-0560">Oxidoreductase</keyword>
<evidence type="ECO:0000256" key="6">
    <source>
        <dbReference type="ARBA" id="ARBA00023033"/>
    </source>
</evidence>
<dbReference type="PANTHER" id="PTHR24286">
    <property type="entry name" value="CYTOCHROME P450 26"/>
    <property type="match status" value="1"/>
</dbReference>
<keyword evidence="8" id="KW-1133">Transmembrane helix</keyword>
<dbReference type="PANTHER" id="PTHR24286:SF384">
    <property type="entry name" value="P450, PUTATIVE (EUROFUNG)-RELATED"/>
    <property type="match status" value="1"/>
</dbReference>
<dbReference type="PROSITE" id="PS00086">
    <property type="entry name" value="CYTOCHROME_P450"/>
    <property type="match status" value="1"/>
</dbReference>
<comment type="similarity">
    <text evidence="1 7">Belongs to the cytochrome P450 family.</text>
</comment>
<evidence type="ECO:0000256" key="3">
    <source>
        <dbReference type="ARBA" id="ARBA00022723"/>
    </source>
</evidence>
<keyword evidence="8" id="KW-0472">Membrane</keyword>
<dbReference type="InterPro" id="IPR036396">
    <property type="entry name" value="Cyt_P450_sf"/>
</dbReference>
<dbReference type="PRINTS" id="PR00385">
    <property type="entry name" value="P450"/>
</dbReference>
<evidence type="ECO:0000256" key="4">
    <source>
        <dbReference type="ARBA" id="ARBA00023002"/>
    </source>
</evidence>
<evidence type="ECO:0000256" key="5">
    <source>
        <dbReference type="ARBA" id="ARBA00023004"/>
    </source>
</evidence>
<name>A0ABP0VK35_9BRYO</name>
<dbReference type="InterPro" id="IPR002401">
    <property type="entry name" value="Cyt_P450_E_grp-I"/>
</dbReference>
<reference evidence="9" key="1">
    <citation type="submission" date="2024-02" db="EMBL/GenBank/DDBJ databases">
        <authorList>
            <consortium name="ELIXIR-Norway"/>
            <consortium name="Elixir Norway"/>
        </authorList>
    </citation>
    <scope>NUCLEOTIDE SEQUENCE</scope>
</reference>